<proteinExistence type="predicted"/>
<dbReference type="Gene3D" id="3.40.50.1010">
    <property type="entry name" value="5'-nuclease"/>
    <property type="match status" value="1"/>
</dbReference>
<dbReference type="STRING" id="113562.SAMN04489716_8807"/>
<protein>
    <submittedName>
        <fullName evidence="1">Predicted nucleic acid-binding protein, contains PIN domain</fullName>
    </submittedName>
</protein>
<reference evidence="1 2" key="1">
    <citation type="submission" date="2016-10" db="EMBL/GenBank/DDBJ databases">
        <authorList>
            <person name="de Groot N.N."/>
        </authorList>
    </citation>
    <scope>NUCLEOTIDE SEQUENCE [LARGE SCALE GENOMIC DNA]</scope>
    <source>
        <strain evidence="1 2">DSM 43941</strain>
    </source>
</reference>
<organism evidence="1 2">
    <name type="scientific">Actinoplanes derwentensis</name>
    <dbReference type="NCBI Taxonomy" id="113562"/>
    <lineage>
        <taxon>Bacteria</taxon>
        <taxon>Bacillati</taxon>
        <taxon>Actinomycetota</taxon>
        <taxon>Actinomycetes</taxon>
        <taxon>Micromonosporales</taxon>
        <taxon>Micromonosporaceae</taxon>
        <taxon>Actinoplanes</taxon>
    </lineage>
</organism>
<dbReference type="AlphaFoldDB" id="A0A1H2DA61"/>
<sequence length="111" mass="12289">MKYLGDASALIRILRKQVDEAWFATVQRGLVSICEPAVAEALLAADARDYTATEAKLEATYPVAVIPDDVGDLTAAIRLKMTVLHEDSDFETIARYVPDLKHRRMSKGPEN</sequence>
<gene>
    <name evidence="1" type="ORF">SAMN04489716_8807</name>
</gene>
<dbReference type="Proteomes" id="UP000198688">
    <property type="component" value="Chromosome I"/>
</dbReference>
<dbReference type="OrthoDB" id="5185254at2"/>
<evidence type="ECO:0000313" key="1">
    <source>
        <dbReference type="EMBL" id="SDT79489.1"/>
    </source>
</evidence>
<accession>A0A1H2DA61</accession>
<dbReference type="RefSeq" id="WP_092555046.1">
    <property type="nucleotide sequence ID" value="NZ_BOMJ01000002.1"/>
</dbReference>
<keyword evidence="2" id="KW-1185">Reference proteome</keyword>
<dbReference type="EMBL" id="LT629758">
    <property type="protein sequence ID" value="SDT79489.1"/>
    <property type="molecule type" value="Genomic_DNA"/>
</dbReference>
<name>A0A1H2DA61_9ACTN</name>
<evidence type="ECO:0000313" key="2">
    <source>
        <dbReference type="Proteomes" id="UP000198688"/>
    </source>
</evidence>